<dbReference type="GO" id="GO:0030246">
    <property type="term" value="F:carbohydrate binding"/>
    <property type="evidence" value="ECO:0007669"/>
    <property type="project" value="UniProtKB-KW"/>
</dbReference>
<dbReference type="OrthoDB" id="166585at2759"/>
<feature type="non-terminal residue" evidence="4">
    <location>
        <position position="429"/>
    </location>
</feature>
<evidence type="ECO:0000313" key="5">
    <source>
        <dbReference type="Proteomes" id="UP001152795"/>
    </source>
</evidence>
<dbReference type="EMBL" id="CACRXK020029693">
    <property type="protein sequence ID" value="CAB4042212.1"/>
    <property type="molecule type" value="Genomic_DNA"/>
</dbReference>
<reference evidence="4" key="1">
    <citation type="submission" date="2020-04" db="EMBL/GenBank/DDBJ databases">
        <authorList>
            <person name="Alioto T."/>
            <person name="Alioto T."/>
            <person name="Gomez Garrido J."/>
        </authorList>
    </citation>
    <scope>NUCLEOTIDE SEQUENCE</scope>
    <source>
        <strain evidence="4">A484AB</strain>
    </source>
</reference>
<proteinExistence type="inferred from homology"/>
<dbReference type="Gene3D" id="2.60.120.200">
    <property type="match status" value="1"/>
</dbReference>
<dbReference type="SMART" id="SM00706">
    <property type="entry name" value="TECPR"/>
    <property type="match status" value="6"/>
</dbReference>
<dbReference type="AlphaFoldDB" id="A0A7D9M3L2"/>
<sequence length="429" mass="45202">TKPATGSLPAGPGELKVQVVINWKVIPGSLAEIKAGAKDVAWGRDGQDRVYAIVNGKFEYVADARKIISISVGGSEVWAVDSKGNVLYREGITASEPKGTSWSVIDKIPLENDAAVQIDVSGKGRVCVVTKNHLILCRGGVNTLNPKGFGWHAKMGKLKQLSCGGLGCWGIGQTGTRVWFRVSLEQTSTSDVKWELIKDAVLTTVKAGDDGSVWGINANGYLFERQGVSAATPQGKSWVRVALSKQFQDISIADGVLFGVANTGAIYQSSPVTTGRLPTKPVTPTGPATSAQPPGSPGSLPVGGNKKVVDTAINKAVVTVKTSPADYDSLIDENEEKFDGTRMIKYTKSVVNFESSDFSLAVLVKTTTPGTVISKTGVTWSPGNVAFTISQAGTVSYQINGVGAITGTTKVNDANWHEVAVVFSSQDKS</sequence>
<dbReference type="InterPro" id="IPR051513">
    <property type="entry name" value="Tectonin_beta-prop"/>
</dbReference>
<keyword evidence="1" id="KW-0430">Lectin</keyword>
<dbReference type="SUPFAM" id="SSF49899">
    <property type="entry name" value="Concanavalin A-like lectins/glucanases"/>
    <property type="match status" value="1"/>
</dbReference>
<dbReference type="InterPro" id="IPR013320">
    <property type="entry name" value="ConA-like_dom_sf"/>
</dbReference>
<feature type="non-terminal residue" evidence="4">
    <location>
        <position position="1"/>
    </location>
</feature>
<dbReference type="Pfam" id="PF19193">
    <property type="entry name" value="Tectonin"/>
    <property type="match status" value="1"/>
</dbReference>
<organism evidence="4 5">
    <name type="scientific">Paramuricea clavata</name>
    <name type="common">Red gorgonian</name>
    <name type="synonym">Violescent sea-whip</name>
    <dbReference type="NCBI Taxonomy" id="317549"/>
    <lineage>
        <taxon>Eukaryota</taxon>
        <taxon>Metazoa</taxon>
        <taxon>Cnidaria</taxon>
        <taxon>Anthozoa</taxon>
        <taxon>Octocorallia</taxon>
        <taxon>Malacalcyonacea</taxon>
        <taxon>Plexauridae</taxon>
        <taxon>Paramuricea</taxon>
    </lineage>
</organism>
<gene>
    <name evidence="4" type="ORF">PACLA_8A069198</name>
</gene>
<dbReference type="PANTHER" id="PTHR23250">
    <property type="entry name" value="DYSFERLIN-RELATED"/>
    <property type="match status" value="1"/>
</dbReference>
<evidence type="ECO:0000256" key="1">
    <source>
        <dbReference type="ARBA" id="ARBA00022734"/>
    </source>
</evidence>
<evidence type="ECO:0000256" key="3">
    <source>
        <dbReference type="SAM" id="MobiDB-lite"/>
    </source>
</evidence>
<evidence type="ECO:0000256" key="2">
    <source>
        <dbReference type="ARBA" id="ARBA00038331"/>
    </source>
</evidence>
<comment type="similarity">
    <text evidence="2">Belongs to the tectonin family.</text>
</comment>
<evidence type="ECO:0000313" key="4">
    <source>
        <dbReference type="EMBL" id="CAB4042212.1"/>
    </source>
</evidence>
<feature type="region of interest" description="Disordered" evidence="3">
    <location>
        <begin position="272"/>
        <end position="302"/>
    </location>
</feature>
<comment type="caution">
    <text evidence="4">The sequence shown here is derived from an EMBL/GenBank/DDBJ whole genome shotgun (WGS) entry which is preliminary data.</text>
</comment>
<dbReference type="Proteomes" id="UP001152795">
    <property type="component" value="Unassembled WGS sequence"/>
</dbReference>
<dbReference type="Pfam" id="PF06462">
    <property type="entry name" value="Hyd_WA"/>
    <property type="match status" value="1"/>
</dbReference>
<keyword evidence="5" id="KW-1185">Reference proteome</keyword>
<name>A0A7D9M3L2_PARCT</name>
<accession>A0A7D9M3L2</accession>
<dbReference type="InterPro" id="IPR006624">
    <property type="entry name" value="Beta-propeller_rpt_TECPR"/>
</dbReference>
<protein>
    <submittedName>
        <fullName evidence="4">Uncharacterized protein</fullName>
    </submittedName>
</protein>
<dbReference type="PANTHER" id="PTHR23250:SF3">
    <property type="entry name" value="FISH-EGG LECTIN-LIKE ISOFORM X1-RELATED"/>
    <property type="match status" value="1"/>
</dbReference>